<comment type="caution">
    <text evidence="1">The sequence shown here is derived from an EMBL/GenBank/DDBJ whole genome shotgun (WGS) entry which is preliminary data.</text>
</comment>
<reference evidence="1" key="1">
    <citation type="submission" date="2021-06" db="EMBL/GenBank/DDBJ databases">
        <authorList>
            <person name="Kallberg Y."/>
            <person name="Tangrot J."/>
            <person name="Rosling A."/>
        </authorList>
    </citation>
    <scope>NUCLEOTIDE SEQUENCE</scope>
    <source>
        <strain evidence="1">AZ414A</strain>
    </source>
</reference>
<proteinExistence type="predicted"/>
<dbReference type="Proteomes" id="UP000789706">
    <property type="component" value="Unassembled WGS sequence"/>
</dbReference>
<dbReference type="EMBL" id="CAJVPK010000563">
    <property type="protein sequence ID" value="CAG8526640.1"/>
    <property type="molecule type" value="Genomic_DNA"/>
</dbReference>
<name>A0A9N9AEZ5_9GLOM</name>
<organism evidence="1 2">
    <name type="scientific">Diversispora eburnea</name>
    <dbReference type="NCBI Taxonomy" id="1213867"/>
    <lineage>
        <taxon>Eukaryota</taxon>
        <taxon>Fungi</taxon>
        <taxon>Fungi incertae sedis</taxon>
        <taxon>Mucoromycota</taxon>
        <taxon>Glomeromycotina</taxon>
        <taxon>Glomeromycetes</taxon>
        <taxon>Diversisporales</taxon>
        <taxon>Diversisporaceae</taxon>
        <taxon>Diversispora</taxon>
    </lineage>
</organism>
<dbReference type="AlphaFoldDB" id="A0A9N9AEZ5"/>
<keyword evidence="2" id="KW-1185">Reference proteome</keyword>
<evidence type="ECO:0000313" key="1">
    <source>
        <dbReference type="EMBL" id="CAG8526640.1"/>
    </source>
</evidence>
<sequence>MSHFVTSPLSNLNSNVSTLINTQITLDLPLTPNSFISKSPTLKKSRVIENNNDNITSFGENNAKKFEEDCYPKVNAIHYQGKHTYYYQYNILDLGNYLTNVRRTQRSKFRIPNGYRVQVLIYELDVICQTNYEFNER</sequence>
<gene>
    <name evidence="1" type="ORF">DEBURN_LOCUS5934</name>
</gene>
<accession>A0A9N9AEZ5</accession>
<protein>
    <submittedName>
        <fullName evidence="1">472_t:CDS:1</fullName>
    </submittedName>
</protein>
<evidence type="ECO:0000313" key="2">
    <source>
        <dbReference type="Proteomes" id="UP000789706"/>
    </source>
</evidence>
<dbReference type="OrthoDB" id="2418186at2759"/>